<dbReference type="EMBL" id="ML994632">
    <property type="protein sequence ID" value="KAF2185768.1"/>
    <property type="molecule type" value="Genomic_DNA"/>
</dbReference>
<organism evidence="7 8">
    <name type="scientific">Zopfia rhizophila CBS 207.26</name>
    <dbReference type="NCBI Taxonomy" id="1314779"/>
    <lineage>
        <taxon>Eukaryota</taxon>
        <taxon>Fungi</taxon>
        <taxon>Dikarya</taxon>
        <taxon>Ascomycota</taxon>
        <taxon>Pezizomycotina</taxon>
        <taxon>Dothideomycetes</taxon>
        <taxon>Dothideomycetes incertae sedis</taxon>
        <taxon>Zopfiaceae</taxon>
        <taxon>Zopfia</taxon>
    </lineage>
</organism>
<feature type="transmembrane region" description="Helical" evidence="6">
    <location>
        <begin position="128"/>
        <end position="152"/>
    </location>
</feature>
<feature type="transmembrane region" description="Helical" evidence="6">
    <location>
        <begin position="485"/>
        <end position="504"/>
    </location>
</feature>
<feature type="transmembrane region" description="Helical" evidence="6">
    <location>
        <begin position="336"/>
        <end position="363"/>
    </location>
</feature>
<evidence type="ECO:0000256" key="4">
    <source>
        <dbReference type="ARBA" id="ARBA00022989"/>
    </source>
</evidence>
<feature type="transmembrane region" description="Helical" evidence="6">
    <location>
        <begin position="204"/>
        <end position="221"/>
    </location>
</feature>
<dbReference type="Gene3D" id="1.20.1740.10">
    <property type="entry name" value="Amino acid/polyamine transporter I"/>
    <property type="match status" value="1"/>
</dbReference>
<feature type="transmembrane region" description="Helical" evidence="6">
    <location>
        <begin position="283"/>
        <end position="305"/>
    </location>
</feature>
<dbReference type="OrthoDB" id="3257095at2759"/>
<dbReference type="PANTHER" id="PTHR45649">
    <property type="entry name" value="AMINO-ACID PERMEASE BAT1"/>
    <property type="match status" value="1"/>
</dbReference>
<feature type="transmembrane region" description="Helical" evidence="6">
    <location>
        <begin position="83"/>
        <end position="107"/>
    </location>
</feature>
<evidence type="ECO:0000256" key="5">
    <source>
        <dbReference type="ARBA" id="ARBA00023136"/>
    </source>
</evidence>
<dbReference type="AlphaFoldDB" id="A0A6A6E5H9"/>
<dbReference type="Pfam" id="PF13520">
    <property type="entry name" value="AA_permease_2"/>
    <property type="match status" value="1"/>
</dbReference>
<feature type="transmembrane region" description="Helical" evidence="6">
    <location>
        <begin position="410"/>
        <end position="434"/>
    </location>
</feature>
<accession>A0A6A6E5H9</accession>
<feature type="transmembrane region" description="Helical" evidence="6">
    <location>
        <begin position="454"/>
        <end position="473"/>
    </location>
</feature>
<evidence type="ECO:0000256" key="2">
    <source>
        <dbReference type="ARBA" id="ARBA00022448"/>
    </source>
</evidence>
<reference evidence="7" key="1">
    <citation type="journal article" date="2020" name="Stud. Mycol.">
        <title>101 Dothideomycetes genomes: a test case for predicting lifestyles and emergence of pathogens.</title>
        <authorList>
            <person name="Haridas S."/>
            <person name="Albert R."/>
            <person name="Binder M."/>
            <person name="Bloem J."/>
            <person name="Labutti K."/>
            <person name="Salamov A."/>
            <person name="Andreopoulos B."/>
            <person name="Baker S."/>
            <person name="Barry K."/>
            <person name="Bills G."/>
            <person name="Bluhm B."/>
            <person name="Cannon C."/>
            <person name="Castanera R."/>
            <person name="Culley D."/>
            <person name="Daum C."/>
            <person name="Ezra D."/>
            <person name="Gonzalez J."/>
            <person name="Henrissat B."/>
            <person name="Kuo A."/>
            <person name="Liang C."/>
            <person name="Lipzen A."/>
            <person name="Lutzoni F."/>
            <person name="Magnuson J."/>
            <person name="Mondo S."/>
            <person name="Nolan M."/>
            <person name="Ohm R."/>
            <person name="Pangilinan J."/>
            <person name="Park H.-J."/>
            <person name="Ramirez L."/>
            <person name="Alfaro M."/>
            <person name="Sun H."/>
            <person name="Tritt A."/>
            <person name="Yoshinaga Y."/>
            <person name="Zwiers L.-H."/>
            <person name="Turgeon B."/>
            <person name="Goodwin S."/>
            <person name="Spatafora J."/>
            <person name="Crous P."/>
            <person name="Grigoriev I."/>
        </authorList>
    </citation>
    <scope>NUCLEOTIDE SEQUENCE</scope>
    <source>
        <strain evidence="7">CBS 207.26</strain>
    </source>
</reference>
<dbReference type="InterPro" id="IPR002293">
    <property type="entry name" value="AA/rel_permease1"/>
</dbReference>
<sequence length="521" mass="57582">MPDDKHIEMAAMTDVEKTGAYKAIDGEQPKSKEKQIRPGVGGALERYINLVSAINFGFILQCSWEATALTFQFSLINGGPASMFYGTLFAGIGTTIVAISLAEMASMDPTVGAQYRWSAKFAPRWNEFWGLMQGWITVFAWTCGCTSNPAILSNIVVGLAIFNYPSYIPERWHTTLIMWAFTILPFIGNFWFRRLLNPLETIGAICHVVFFIITIITLVVLAQRSTPDFVFNTLTHDVSGWSNAAVAWGIGLLTVTFPLAGFDGVLHMSDEVKKAKIRVPHSMIASVCMNSVMQFAFILCLLFTMGDVDKVANTPTLLPIIEVYYQATGSKHATNFFVVMLAIIVFIAFFNVFASVSRLTWAFSRDKGLPFSNVFGYVHPKLKMPLNALALVGTCIILLAIINIGSTTAFNAFISLPALALYISYFLPIFFLFLKRMSSNPPVYGPFKLGKLGIPINLFAMCYILFIITWMPFPTILPVTGTNMNYAGPLVGAVIIGALVDWCISGRKRFQVPVARPGPEF</sequence>
<evidence type="ECO:0000256" key="6">
    <source>
        <dbReference type="SAM" id="Phobius"/>
    </source>
</evidence>
<dbReference type="PIRSF" id="PIRSF006060">
    <property type="entry name" value="AA_transporter"/>
    <property type="match status" value="1"/>
</dbReference>
<feature type="transmembrane region" description="Helical" evidence="6">
    <location>
        <begin position="172"/>
        <end position="192"/>
    </location>
</feature>
<protein>
    <submittedName>
        <fullName evidence="7">Amino acid transporter</fullName>
    </submittedName>
</protein>
<evidence type="ECO:0000256" key="1">
    <source>
        <dbReference type="ARBA" id="ARBA00004141"/>
    </source>
</evidence>
<gene>
    <name evidence="7" type="ORF">K469DRAFT_664760</name>
</gene>
<name>A0A6A6E5H9_9PEZI</name>
<feature type="transmembrane region" description="Helical" evidence="6">
    <location>
        <begin position="241"/>
        <end position="262"/>
    </location>
</feature>
<keyword evidence="5 6" id="KW-0472">Membrane</keyword>
<dbReference type="Proteomes" id="UP000800200">
    <property type="component" value="Unassembled WGS sequence"/>
</dbReference>
<dbReference type="GO" id="GO:0022857">
    <property type="term" value="F:transmembrane transporter activity"/>
    <property type="evidence" value="ECO:0007669"/>
    <property type="project" value="InterPro"/>
</dbReference>
<keyword evidence="2" id="KW-0813">Transport</keyword>
<comment type="subcellular location">
    <subcellularLocation>
        <location evidence="1">Membrane</location>
        <topology evidence="1">Multi-pass membrane protein</topology>
    </subcellularLocation>
</comment>
<evidence type="ECO:0000313" key="8">
    <source>
        <dbReference type="Proteomes" id="UP000800200"/>
    </source>
</evidence>
<evidence type="ECO:0000256" key="3">
    <source>
        <dbReference type="ARBA" id="ARBA00022692"/>
    </source>
</evidence>
<proteinExistence type="predicted"/>
<keyword evidence="8" id="KW-1185">Reference proteome</keyword>
<evidence type="ECO:0000313" key="7">
    <source>
        <dbReference type="EMBL" id="KAF2185768.1"/>
    </source>
</evidence>
<dbReference type="GO" id="GO:0016020">
    <property type="term" value="C:membrane"/>
    <property type="evidence" value="ECO:0007669"/>
    <property type="project" value="UniProtKB-SubCell"/>
</dbReference>
<dbReference type="PANTHER" id="PTHR45649:SF5">
    <property type="entry name" value="GABA TRANSPORTER (EUROFUNG)-RELATED"/>
    <property type="match status" value="1"/>
</dbReference>
<feature type="transmembrane region" description="Helical" evidence="6">
    <location>
        <begin position="384"/>
        <end position="404"/>
    </location>
</feature>
<keyword evidence="4 6" id="KW-1133">Transmembrane helix</keyword>
<keyword evidence="3 6" id="KW-0812">Transmembrane</keyword>